<keyword evidence="6" id="KW-1185">Reference proteome</keyword>
<dbReference type="Pfam" id="PF22977">
    <property type="entry name" value="WHD"/>
    <property type="match status" value="1"/>
</dbReference>
<name>A0ABT2RWJ7_9FIRM</name>
<proteinExistence type="inferred from homology"/>
<reference evidence="5 6" key="1">
    <citation type="journal article" date="2021" name="ISME Commun">
        <title>Automated analysis of genomic sequences facilitates high-throughput and comprehensive description of bacteria.</title>
        <authorList>
            <person name="Hitch T.C.A."/>
        </authorList>
    </citation>
    <scope>NUCLEOTIDE SEQUENCE [LARGE SCALE GENOMIC DNA]</scope>
    <source>
        <strain evidence="5 6">Sanger_04</strain>
    </source>
</reference>
<dbReference type="InterPro" id="IPR050221">
    <property type="entry name" value="26S_Proteasome_ATPase"/>
</dbReference>
<organism evidence="5 6">
    <name type="scientific">Laedolimicola ammoniilytica</name>
    <dbReference type="NCBI Taxonomy" id="2981771"/>
    <lineage>
        <taxon>Bacteria</taxon>
        <taxon>Bacillati</taxon>
        <taxon>Bacillota</taxon>
        <taxon>Clostridia</taxon>
        <taxon>Lachnospirales</taxon>
        <taxon>Lachnospiraceae</taxon>
        <taxon>Laedolimicola</taxon>
    </lineage>
</organism>
<dbReference type="Gene3D" id="3.40.50.300">
    <property type="entry name" value="P-loop containing nucleotide triphosphate hydrolases"/>
    <property type="match status" value="1"/>
</dbReference>
<comment type="caution">
    <text evidence="5">The sequence shown here is derived from an EMBL/GenBank/DDBJ whole genome shotgun (WGS) entry which is preliminary data.</text>
</comment>
<dbReference type="EMBL" id="JAOQKC010000007">
    <property type="protein sequence ID" value="MCU6696607.1"/>
    <property type="molecule type" value="Genomic_DNA"/>
</dbReference>
<dbReference type="InterPro" id="IPR003959">
    <property type="entry name" value="ATPase_AAA_core"/>
</dbReference>
<evidence type="ECO:0000256" key="2">
    <source>
        <dbReference type="ARBA" id="ARBA00022741"/>
    </source>
</evidence>
<dbReference type="SMART" id="SM00382">
    <property type="entry name" value="AAA"/>
    <property type="match status" value="1"/>
</dbReference>
<keyword evidence="3" id="KW-0067">ATP-binding</keyword>
<dbReference type="PANTHER" id="PTHR23073">
    <property type="entry name" value="26S PROTEASOME REGULATORY SUBUNIT"/>
    <property type="match status" value="1"/>
</dbReference>
<dbReference type="InterPro" id="IPR027417">
    <property type="entry name" value="P-loop_NTPase"/>
</dbReference>
<dbReference type="CDD" id="cd19481">
    <property type="entry name" value="RecA-like_protease"/>
    <property type="match status" value="1"/>
</dbReference>
<dbReference type="InterPro" id="IPR003593">
    <property type="entry name" value="AAA+_ATPase"/>
</dbReference>
<evidence type="ECO:0000256" key="1">
    <source>
        <dbReference type="ARBA" id="ARBA00006914"/>
    </source>
</evidence>
<dbReference type="RefSeq" id="WP_158363040.1">
    <property type="nucleotide sequence ID" value="NZ_JAOQKC010000007.1"/>
</dbReference>
<dbReference type="Proteomes" id="UP001652461">
    <property type="component" value="Unassembled WGS sequence"/>
</dbReference>
<sequence>MSGIRTGIFQNEQEYYQALTGWARELLASYALTHVKASENGMLRKNGGVLITRAELLQELKPELPASAGEENYDPELLRAALADIRERGRETMRSGGMIVMEYLFHALKLTEFEGFLTALSLACELDHGLGLAIGYLNEQNGVRVPSLSLCLRLYTEKEEEQRFLYQECLQDWEKLGLLFEGMEDTSLGGGIPVPEGFQEFRLKLDFRILSYLQNFEQEDPALGGIVRTGGEEDMREPLIQKKLTDGLEALYDSGARSFYLEGENGSGKKLQAGALCRRKGLPILYVDSGKLPEEGESLQKMLRRIMREAILQGGSALCVCDLEGDPETGRVSWERVEQILWGLRTWQGVLFLTGGSEWDRKIRCERLIRKVRIPENTTEERILLWKRFLGEELFPEGLNLEYLADKYRLPAGHIRQSVQEYEDRLLLEQSGPDERYLLEACRAQLEHKLGKDAVRIPVHYRWEDLVLPDPQKKLLRDACDQVRLHHQVYHRWGFEQKLAYGRGVSMIFYGPPGTGKTMGAQVIAGELAMELYKVDMAGVMSKYVGESEKKLGNVFEQAKKSQSILFFDEADVLFGKRTDQKDSNDKYANAGTAYLLQKIEEYEGIIILATNFLQNFDNAFLRRFKFIIEFPFTDVPRRREIWERVFPADTPREDLDYGYLAEEFKFSGSQIKNVAVAAAFLAAGEGVPVGMRHVLTGVKREMAKTGKTLLASDFGGYYYLMEEV</sequence>
<dbReference type="Pfam" id="PF00004">
    <property type="entry name" value="AAA"/>
    <property type="match status" value="1"/>
</dbReference>
<evidence type="ECO:0000256" key="3">
    <source>
        <dbReference type="ARBA" id="ARBA00022840"/>
    </source>
</evidence>
<evidence type="ECO:0000313" key="6">
    <source>
        <dbReference type="Proteomes" id="UP001652461"/>
    </source>
</evidence>
<dbReference type="InterPro" id="IPR054472">
    <property type="entry name" value="WHD"/>
</dbReference>
<comment type="similarity">
    <text evidence="1">Belongs to the AAA ATPase family.</text>
</comment>
<evidence type="ECO:0000313" key="5">
    <source>
        <dbReference type="EMBL" id="MCU6696607.1"/>
    </source>
</evidence>
<evidence type="ECO:0000259" key="4">
    <source>
        <dbReference type="SMART" id="SM00382"/>
    </source>
</evidence>
<gene>
    <name evidence="5" type="ORF">OCV63_06815</name>
</gene>
<feature type="domain" description="AAA+ ATPase" evidence="4">
    <location>
        <begin position="503"/>
        <end position="635"/>
    </location>
</feature>
<protein>
    <submittedName>
        <fullName evidence="5">AAA family ATPase</fullName>
    </submittedName>
</protein>
<keyword evidence="2" id="KW-0547">Nucleotide-binding</keyword>
<dbReference type="SUPFAM" id="SSF52540">
    <property type="entry name" value="P-loop containing nucleoside triphosphate hydrolases"/>
    <property type="match status" value="2"/>
</dbReference>
<accession>A0ABT2RWJ7</accession>